<dbReference type="GeneID" id="60064038"/>
<evidence type="ECO:0000313" key="2">
    <source>
        <dbReference type="Proteomes" id="UP000017831"/>
    </source>
</evidence>
<evidence type="ECO:0000313" key="1">
    <source>
        <dbReference type="EMBL" id="EOA53491.1"/>
    </source>
</evidence>
<dbReference type="STRING" id="1121098.HMPREF1534_02877"/>
<name>U6RCP4_9BACT</name>
<gene>
    <name evidence="1" type="ORF">HMPREF1534_02877</name>
</gene>
<keyword evidence="2" id="KW-1185">Reference proteome</keyword>
<dbReference type="RefSeq" id="WP_005942605.1">
    <property type="nucleotide sequence ID" value="NZ_KB890360.1"/>
</dbReference>
<accession>U6RCP4</accession>
<dbReference type="PATRIC" id="fig|1121098.3.peg.2916"/>
<dbReference type="HOGENOM" id="CLU_3076795_0_0_10"/>
<reference evidence="1 2" key="1">
    <citation type="submission" date="2013-04" db="EMBL/GenBank/DDBJ databases">
        <title>The Genome Sequence of Bacteroides massiliensis DSM 17679.</title>
        <authorList>
            <consortium name="The Broad Institute Genomics Platform"/>
            <person name="Earl A."/>
            <person name="Ward D."/>
            <person name="Feldgarden M."/>
            <person name="Gevers D."/>
            <person name="Martens E."/>
            <person name="Fenner L."/>
            <person name="Roux V."/>
            <person name="Mallet M.N."/>
            <person name="Raoult D."/>
            <person name="Walker B."/>
            <person name="Young S."/>
            <person name="Zeng Q."/>
            <person name="Gargeya S."/>
            <person name="Fitzgerald M."/>
            <person name="Haas B."/>
            <person name="Abouelleil A."/>
            <person name="Allen A.W."/>
            <person name="Alvarado L."/>
            <person name="Arachchi H.M."/>
            <person name="Berlin A.M."/>
            <person name="Chapman S.B."/>
            <person name="Gainer-Dewar J."/>
            <person name="Goldberg J."/>
            <person name="Griggs A."/>
            <person name="Gujja S."/>
            <person name="Hansen M."/>
            <person name="Howarth C."/>
            <person name="Imamovic A."/>
            <person name="Ireland A."/>
            <person name="Larimer J."/>
            <person name="McCowan C."/>
            <person name="Murphy C."/>
            <person name="Pearson M."/>
            <person name="Poon T.W."/>
            <person name="Priest M."/>
            <person name="Roberts A."/>
            <person name="Saif S."/>
            <person name="Shea T."/>
            <person name="Sisk P."/>
            <person name="Sykes S."/>
            <person name="Wortman J."/>
            <person name="Nusbaum C."/>
            <person name="Birren B."/>
        </authorList>
    </citation>
    <scope>NUCLEOTIDE SEQUENCE [LARGE SCALE GENOMIC DNA]</scope>
    <source>
        <strain evidence="2">B84634 / Timone 84634 / DSM 17679 / JCM 13223</strain>
    </source>
</reference>
<comment type="caution">
    <text evidence="1">The sequence shown here is derived from an EMBL/GenBank/DDBJ whole genome shotgun (WGS) entry which is preliminary data.</text>
</comment>
<organism evidence="1 2">
    <name type="scientific">Phocaeicola massiliensis B84634 = Timone 84634 = DSM 17679 = JCM 13223</name>
    <dbReference type="NCBI Taxonomy" id="1121098"/>
    <lineage>
        <taxon>Bacteria</taxon>
        <taxon>Pseudomonadati</taxon>
        <taxon>Bacteroidota</taxon>
        <taxon>Bacteroidia</taxon>
        <taxon>Bacteroidales</taxon>
        <taxon>Bacteroidaceae</taxon>
        <taxon>Phocaeicola</taxon>
    </lineage>
</organism>
<dbReference type="AlphaFoldDB" id="U6RCP4"/>
<proteinExistence type="predicted"/>
<protein>
    <submittedName>
        <fullName evidence="1">Uncharacterized protein</fullName>
    </submittedName>
</protein>
<dbReference type="Proteomes" id="UP000017831">
    <property type="component" value="Unassembled WGS sequence"/>
</dbReference>
<dbReference type="EMBL" id="AQHY01000033">
    <property type="protein sequence ID" value="EOA53491.1"/>
    <property type="molecule type" value="Genomic_DNA"/>
</dbReference>
<sequence length="52" mass="5624">MEEKESGTIVKKVYQEVKIEAKNSPKGSYAAGCPSNYGDPDGENCYICDYGG</sequence>